<dbReference type="GO" id="GO:0019288">
    <property type="term" value="P:isopentenyl diphosphate biosynthetic process, methylerythritol 4-phosphate pathway"/>
    <property type="evidence" value="ECO:0007669"/>
    <property type="project" value="UniProtKB-UniRule"/>
</dbReference>
<evidence type="ECO:0000256" key="7">
    <source>
        <dbReference type="HAMAP-Rule" id="MF_00108"/>
    </source>
</evidence>
<dbReference type="InterPro" id="IPR001228">
    <property type="entry name" value="IspD"/>
</dbReference>
<feature type="site" description="Positions MEP for the nucleophilic attack" evidence="7">
    <location>
        <position position="207"/>
    </location>
</feature>
<keyword evidence="9" id="KW-1185">Reference proteome</keyword>
<feature type="site" description="Transition state stabilizer" evidence="7">
    <location>
        <position position="16"/>
    </location>
</feature>
<dbReference type="HAMAP" id="MF_00108">
    <property type="entry name" value="IspD"/>
    <property type="match status" value="1"/>
</dbReference>
<dbReference type="Proteomes" id="UP000252585">
    <property type="component" value="Unassembled WGS sequence"/>
</dbReference>
<name>A0A368X8R2_9BACI</name>
<dbReference type="Gene3D" id="3.90.550.10">
    <property type="entry name" value="Spore Coat Polysaccharide Biosynthesis Protein SpsA, Chain A"/>
    <property type="match status" value="1"/>
</dbReference>
<evidence type="ECO:0000313" key="8">
    <source>
        <dbReference type="EMBL" id="RCW63596.1"/>
    </source>
</evidence>
<protein>
    <recommendedName>
        <fullName evidence="7">2-C-methyl-D-erythritol 4-phosphate cytidylyltransferase</fullName>
        <ecNumber evidence="7">2.7.7.60</ecNumber>
    </recommendedName>
    <alternativeName>
        <fullName evidence="7">4-diphosphocytidyl-2C-methyl-D-erythritol synthase</fullName>
    </alternativeName>
    <alternativeName>
        <fullName evidence="7">MEP cytidylyltransferase</fullName>
        <shortName evidence="7">MCT</shortName>
    </alternativeName>
</protein>
<evidence type="ECO:0000256" key="4">
    <source>
        <dbReference type="ARBA" id="ARBA00022679"/>
    </source>
</evidence>
<keyword evidence="6 7" id="KW-0414">Isoprene biosynthesis</keyword>
<dbReference type="GO" id="GO:0050518">
    <property type="term" value="F:2-C-methyl-D-erythritol 4-phosphate cytidylyltransferase activity"/>
    <property type="evidence" value="ECO:0007669"/>
    <property type="project" value="UniProtKB-UniRule"/>
</dbReference>
<dbReference type="InterPro" id="IPR018294">
    <property type="entry name" value="ISPD_synthase_CS"/>
</dbReference>
<evidence type="ECO:0000256" key="2">
    <source>
        <dbReference type="ARBA" id="ARBA00004787"/>
    </source>
</evidence>
<evidence type="ECO:0000256" key="6">
    <source>
        <dbReference type="ARBA" id="ARBA00023229"/>
    </source>
</evidence>
<dbReference type="InterPro" id="IPR050088">
    <property type="entry name" value="IspD/TarI_cytidylyltransf_bact"/>
</dbReference>
<comment type="catalytic activity">
    <reaction evidence="1 7">
        <text>2-C-methyl-D-erythritol 4-phosphate + CTP + H(+) = 4-CDP-2-C-methyl-D-erythritol + diphosphate</text>
        <dbReference type="Rhea" id="RHEA:13429"/>
        <dbReference type="ChEBI" id="CHEBI:15378"/>
        <dbReference type="ChEBI" id="CHEBI:33019"/>
        <dbReference type="ChEBI" id="CHEBI:37563"/>
        <dbReference type="ChEBI" id="CHEBI:57823"/>
        <dbReference type="ChEBI" id="CHEBI:58262"/>
        <dbReference type="EC" id="2.7.7.60"/>
    </reaction>
</comment>
<dbReference type="UniPathway" id="UPA00056">
    <property type="reaction ID" value="UER00093"/>
</dbReference>
<dbReference type="AlphaFoldDB" id="A0A368X8R2"/>
<keyword evidence="4 7" id="KW-0808">Transferase</keyword>
<dbReference type="SUPFAM" id="SSF53448">
    <property type="entry name" value="Nucleotide-diphospho-sugar transferases"/>
    <property type="match status" value="1"/>
</dbReference>
<dbReference type="NCBIfam" id="TIGR00453">
    <property type="entry name" value="ispD"/>
    <property type="match status" value="1"/>
</dbReference>
<comment type="caution">
    <text evidence="8">The sequence shown here is derived from an EMBL/GenBank/DDBJ whole genome shotgun (WGS) entry which is preliminary data.</text>
</comment>
<feature type="site" description="Transition state stabilizer" evidence="7">
    <location>
        <position position="23"/>
    </location>
</feature>
<organism evidence="8 9">
    <name type="scientific">Saliterribacillus persicus</name>
    <dbReference type="NCBI Taxonomy" id="930114"/>
    <lineage>
        <taxon>Bacteria</taxon>
        <taxon>Bacillati</taxon>
        <taxon>Bacillota</taxon>
        <taxon>Bacilli</taxon>
        <taxon>Bacillales</taxon>
        <taxon>Bacillaceae</taxon>
        <taxon>Saliterribacillus</taxon>
    </lineage>
</organism>
<evidence type="ECO:0000256" key="1">
    <source>
        <dbReference type="ARBA" id="ARBA00001282"/>
    </source>
</evidence>
<sequence length="231" mass="25926">MITYSAVVLAAGQGKRMNAGKNKQFLMIGKDPLIIHTLNPFMNDSSCKEIILVIQKNEQEQFKHLLQSYQLLSKVILIDGGKERQDSVYQGLKAVTQDFVMIHDGARPFITVKELQQLLNRTELTHAAIFAVPVTDTIKKVSGKKLETLDRSVLWAAQTPQAFSLPLIKKAHQHALDNHFLGTDDASLVEEIGHAVEIVEGSYHNMKLTTPEDLKRAEAIWVETTKNEVKE</sequence>
<gene>
    <name evidence="7" type="primary">ispD</name>
    <name evidence="8" type="ORF">DFR57_11774</name>
</gene>
<evidence type="ECO:0000256" key="5">
    <source>
        <dbReference type="ARBA" id="ARBA00022695"/>
    </source>
</evidence>
<dbReference type="EMBL" id="QPJJ01000017">
    <property type="protein sequence ID" value="RCW63596.1"/>
    <property type="molecule type" value="Genomic_DNA"/>
</dbReference>
<dbReference type="PANTHER" id="PTHR32125">
    <property type="entry name" value="2-C-METHYL-D-ERYTHRITOL 4-PHOSPHATE CYTIDYLYLTRANSFERASE, CHLOROPLASTIC"/>
    <property type="match status" value="1"/>
</dbReference>
<comment type="function">
    <text evidence="7">Catalyzes the formation of 4-diphosphocytidyl-2-C-methyl-D-erythritol from CTP and 2-C-methyl-D-erythritol 4-phosphate (MEP).</text>
</comment>
<dbReference type="Pfam" id="PF01128">
    <property type="entry name" value="IspD"/>
    <property type="match status" value="1"/>
</dbReference>
<dbReference type="EC" id="2.7.7.60" evidence="7"/>
<dbReference type="InterPro" id="IPR029044">
    <property type="entry name" value="Nucleotide-diphossugar_trans"/>
</dbReference>
<evidence type="ECO:0000313" key="9">
    <source>
        <dbReference type="Proteomes" id="UP000252585"/>
    </source>
</evidence>
<keyword evidence="5 7" id="KW-0548">Nucleotidyltransferase</keyword>
<dbReference type="InterPro" id="IPR034683">
    <property type="entry name" value="IspD/TarI"/>
</dbReference>
<reference evidence="8 9" key="1">
    <citation type="submission" date="2018-07" db="EMBL/GenBank/DDBJ databases">
        <title>Genomic Encyclopedia of Type Strains, Phase IV (KMG-IV): sequencing the most valuable type-strain genomes for metagenomic binning, comparative biology and taxonomic classification.</title>
        <authorList>
            <person name="Goeker M."/>
        </authorList>
    </citation>
    <scope>NUCLEOTIDE SEQUENCE [LARGE SCALE GENOMIC DNA]</scope>
    <source>
        <strain evidence="8 9">DSM 27696</strain>
    </source>
</reference>
<feature type="site" description="Positions MEP for the nucleophilic attack" evidence="7">
    <location>
        <position position="151"/>
    </location>
</feature>
<proteinExistence type="inferred from homology"/>
<dbReference type="PANTHER" id="PTHR32125:SF4">
    <property type="entry name" value="2-C-METHYL-D-ERYTHRITOL 4-PHOSPHATE CYTIDYLYLTRANSFERASE, CHLOROPLASTIC"/>
    <property type="match status" value="1"/>
</dbReference>
<evidence type="ECO:0000256" key="3">
    <source>
        <dbReference type="ARBA" id="ARBA00009789"/>
    </source>
</evidence>
<comment type="pathway">
    <text evidence="2 7">Isoprenoid biosynthesis; isopentenyl diphosphate biosynthesis via DXP pathway; isopentenyl diphosphate from 1-deoxy-D-xylulose 5-phosphate: step 2/6.</text>
</comment>
<dbReference type="CDD" id="cd02516">
    <property type="entry name" value="CDP-ME_synthetase"/>
    <property type="match status" value="1"/>
</dbReference>
<comment type="similarity">
    <text evidence="3 7">Belongs to the IspD/TarI cytidylyltransferase family. IspD subfamily.</text>
</comment>
<accession>A0A368X8R2</accession>
<dbReference type="PROSITE" id="PS01295">
    <property type="entry name" value="ISPD"/>
    <property type="match status" value="1"/>
</dbReference>
<dbReference type="FunFam" id="3.90.550.10:FF:000003">
    <property type="entry name" value="2-C-methyl-D-erythritol 4-phosphate cytidylyltransferase"/>
    <property type="match status" value="1"/>
</dbReference>